<evidence type="ECO:0000313" key="1">
    <source>
        <dbReference type="EMBL" id="MBW0551342.1"/>
    </source>
</evidence>
<dbReference type="Proteomes" id="UP000765509">
    <property type="component" value="Unassembled WGS sequence"/>
</dbReference>
<dbReference type="AlphaFoldDB" id="A0A9Q3IWR9"/>
<gene>
    <name evidence="1" type="ORF">O181_091057</name>
</gene>
<comment type="caution">
    <text evidence="1">The sequence shown here is derived from an EMBL/GenBank/DDBJ whole genome shotgun (WGS) entry which is preliminary data.</text>
</comment>
<protein>
    <submittedName>
        <fullName evidence="1">Uncharacterized protein</fullName>
    </submittedName>
</protein>
<dbReference type="EMBL" id="AVOT02057179">
    <property type="protein sequence ID" value="MBW0551342.1"/>
    <property type="molecule type" value="Genomic_DNA"/>
</dbReference>
<accession>A0A9Q3IWR9</accession>
<keyword evidence="2" id="KW-1185">Reference proteome</keyword>
<organism evidence="1 2">
    <name type="scientific">Austropuccinia psidii MF-1</name>
    <dbReference type="NCBI Taxonomy" id="1389203"/>
    <lineage>
        <taxon>Eukaryota</taxon>
        <taxon>Fungi</taxon>
        <taxon>Dikarya</taxon>
        <taxon>Basidiomycota</taxon>
        <taxon>Pucciniomycotina</taxon>
        <taxon>Pucciniomycetes</taxon>
        <taxon>Pucciniales</taxon>
        <taxon>Sphaerophragmiaceae</taxon>
        <taxon>Austropuccinia</taxon>
    </lineage>
</organism>
<evidence type="ECO:0000313" key="2">
    <source>
        <dbReference type="Proteomes" id="UP000765509"/>
    </source>
</evidence>
<reference evidence="1" key="1">
    <citation type="submission" date="2021-03" db="EMBL/GenBank/DDBJ databases">
        <title>Draft genome sequence of rust myrtle Austropuccinia psidii MF-1, a brazilian biotype.</title>
        <authorList>
            <person name="Quecine M.C."/>
            <person name="Pachon D.M.R."/>
            <person name="Bonatelli M.L."/>
            <person name="Correr F.H."/>
            <person name="Franceschini L.M."/>
            <person name="Leite T.F."/>
            <person name="Margarido G.R.A."/>
            <person name="Almeida C.A."/>
            <person name="Ferrarezi J.A."/>
            <person name="Labate C.A."/>
        </authorList>
    </citation>
    <scope>NUCLEOTIDE SEQUENCE</scope>
    <source>
        <strain evidence="1">MF-1</strain>
    </source>
</reference>
<name>A0A9Q3IWR9_9BASI</name>
<sequence>MVLQGFPIVSNLSILIEFGTDILDLVTGSRQRNVARCTNVGGPIPVGARLIYSSSEVPISRINTEGVVKRIRVIAYSPTDPDAEGSDELPTDSKFMSFPVPPELSNPLLLLFLLFFLQIHQVLPIPGLP</sequence>
<proteinExistence type="predicted"/>